<keyword evidence="8" id="KW-0472">Membrane</keyword>
<dbReference type="InterPro" id="IPR016187">
    <property type="entry name" value="CTDL_fold"/>
</dbReference>
<organism evidence="10 11">
    <name type="scientific">Ophiophagus hannah</name>
    <name type="common">King cobra</name>
    <name type="synonym">Naja hannah</name>
    <dbReference type="NCBI Taxonomy" id="8665"/>
    <lineage>
        <taxon>Eukaryota</taxon>
        <taxon>Metazoa</taxon>
        <taxon>Chordata</taxon>
        <taxon>Craniata</taxon>
        <taxon>Vertebrata</taxon>
        <taxon>Euteleostomi</taxon>
        <taxon>Lepidosauria</taxon>
        <taxon>Squamata</taxon>
        <taxon>Bifurcata</taxon>
        <taxon>Unidentata</taxon>
        <taxon>Episquamata</taxon>
        <taxon>Toxicofera</taxon>
        <taxon>Serpentes</taxon>
        <taxon>Colubroidea</taxon>
        <taxon>Elapidae</taxon>
        <taxon>Elapinae</taxon>
        <taxon>Ophiophagus</taxon>
    </lineage>
</organism>
<dbReference type="InterPro" id="IPR050111">
    <property type="entry name" value="C-type_lectin/snaclec_domain"/>
</dbReference>
<keyword evidence="8" id="KW-1133">Transmembrane helix</keyword>
<keyword evidence="11" id="KW-1185">Reference proteome</keyword>
<keyword evidence="6" id="KW-0106">Calcium</keyword>
<protein>
    <recommendedName>
        <fullName evidence="9">C-type lectin domain-containing protein</fullName>
    </recommendedName>
</protein>
<dbReference type="GO" id="GO:0005576">
    <property type="term" value="C:extracellular region"/>
    <property type="evidence" value="ECO:0007669"/>
    <property type="project" value="UniProtKB-SubCell"/>
</dbReference>
<accession>V8NGQ0</accession>
<dbReference type="Proteomes" id="UP000018936">
    <property type="component" value="Unassembled WGS sequence"/>
</dbReference>
<dbReference type="FunFam" id="3.10.100.10:FF:000015">
    <property type="entry name" value="C-type lectin Cal"/>
    <property type="match status" value="1"/>
</dbReference>
<dbReference type="PROSITE" id="PS50041">
    <property type="entry name" value="C_TYPE_LECTIN_2"/>
    <property type="match status" value="3"/>
</dbReference>
<feature type="domain" description="C-type lectin" evidence="9">
    <location>
        <begin position="24"/>
        <end position="78"/>
    </location>
</feature>
<sequence>MSCPRDWLQKQGNCYGYFDKKLSWNKAESVFCQQKRRWRWADESVFNYEAWKEGEPNNVYQNEHCVELTTGKQKMGLCMYIGLCCLGILITNSFLGAKAASCPRNWLQKQGNCYGYFDEKLSWDDAELECQTFGPGCHLASILSIQESALVSVYIKDKQRSLSHVWMGLRDISGQQRRRWRWADESTYNYKAWLINQPDNVKQNEHCVEVTYSSTSQAGFCPREWLQYQRNCYGLFHEKLSWHEAEIRCQSYGRGTHLASILTWPETLIVSKHIFAYMKEKGVDVWIGLHDVRHNGNWRWTDESAFNYKNWMRGEPNNLWNSEYCVALRAPAGE</sequence>
<evidence type="ECO:0000256" key="1">
    <source>
        <dbReference type="ARBA" id="ARBA00004613"/>
    </source>
</evidence>
<dbReference type="Gene3D" id="3.10.100.10">
    <property type="entry name" value="Mannose-Binding Protein A, subunit A"/>
    <property type="match status" value="3"/>
</dbReference>
<dbReference type="InterPro" id="IPR001304">
    <property type="entry name" value="C-type_lectin-like"/>
</dbReference>
<dbReference type="GO" id="GO:0046872">
    <property type="term" value="F:metal ion binding"/>
    <property type="evidence" value="ECO:0007669"/>
    <property type="project" value="UniProtKB-KW"/>
</dbReference>
<evidence type="ECO:0000256" key="6">
    <source>
        <dbReference type="ARBA" id="ARBA00022837"/>
    </source>
</evidence>
<comment type="similarity">
    <text evidence="2">Belongs to the true venom lectin family.</text>
</comment>
<dbReference type="InterPro" id="IPR016186">
    <property type="entry name" value="C-type_lectin-like/link_sf"/>
</dbReference>
<evidence type="ECO:0000256" key="2">
    <source>
        <dbReference type="ARBA" id="ARBA00006250"/>
    </source>
</evidence>
<evidence type="ECO:0000256" key="4">
    <source>
        <dbReference type="ARBA" id="ARBA00022723"/>
    </source>
</evidence>
<evidence type="ECO:0000256" key="8">
    <source>
        <dbReference type="SAM" id="Phobius"/>
    </source>
</evidence>
<keyword evidence="3" id="KW-0964">Secreted</keyword>
<evidence type="ECO:0000313" key="10">
    <source>
        <dbReference type="EMBL" id="ETE61126.1"/>
    </source>
</evidence>
<dbReference type="EMBL" id="AZIM01004158">
    <property type="protein sequence ID" value="ETE61126.1"/>
    <property type="molecule type" value="Genomic_DNA"/>
</dbReference>
<dbReference type="AlphaFoldDB" id="V8NGQ0"/>
<feature type="transmembrane region" description="Helical" evidence="8">
    <location>
        <begin position="77"/>
        <end position="95"/>
    </location>
</feature>
<keyword evidence="5" id="KW-0430">Lectin</keyword>
<dbReference type="OrthoDB" id="6133475at2759"/>
<name>V8NGQ0_OPHHA</name>
<comment type="subcellular location">
    <subcellularLocation>
        <location evidence="1">Secreted</location>
    </subcellularLocation>
</comment>
<dbReference type="GO" id="GO:0030246">
    <property type="term" value="F:carbohydrate binding"/>
    <property type="evidence" value="ECO:0007669"/>
    <property type="project" value="UniProtKB-KW"/>
</dbReference>
<gene>
    <name evidence="10" type="ORF">L345_13122</name>
</gene>
<keyword evidence="7" id="KW-1015">Disulfide bond</keyword>
<comment type="caution">
    <text evidence="10">The sequence shown here is derived from an EMBL/GenBank/DDBJ whole genome shotgun (WGS) entry which is preliminary data.</text>
</comment>
<dbReference type="PANTHER" id="PTHR22803">
    <property type="entry name" value="MANNOSE, PHOSPHOLIPASE, LECTIN RECEPTOR RELATED"/>
    <property type="match status" value="1"/>
</dbReference>
<evidence type="ECO:0000259" key="9">
    <source>
        <dbReference type="PROSITE" id="PS50041"/>
    </source>
</evidence>
<dbReference type="Pfam" id="PF00059">
    <property type="entry name" value="Lectin_C"/>
    <property type="match status" value="2"/>
</dbReference>
<evidence type="ECO:0000313" key="11">
    <source>
        <dbReference type="Proteomes" id="UP000018936"/>
    </source>
</evidence>
<reference evidence="10 11" key="1">
    <citation type="journal article" date="2013" name="Proc. Natl. Acad. Sci. U.S.A.">
        <title>The king cobra genome reveals dynamic gene evolution and adaptation in the snake venom system.</title>
        <authorList>
            <person name="Vonk F.J."/>
            <person name="Casewell N.R."/>
            <person name="Henkel C.V."/>
            <person name="Heimberg A.M."/>
            <person name="Jansen H.J."/>
            <person name="McCleary R.J."/>
            <person name="Kerkkamp H.M."/>
            <person name="Vos R.A."/>
            <person name="Guerreiro I."/>
            <person name="Calvete J.J."/>
            <person name="Wuster W."/>
            <person name="Woods A.E."/>
            <person name="Logan J.M."/>
            <person name="Harrison R.A."/>
            <person name="Castoe T.A."/>
            <person name="de Koning A.P."/>
            <person name="Pollock D.D."/>
            <person name="Yandell M."/>
            <person name="Calderon D."/>
            <person name="Renjifo C."/>
            <person name="Currier R.B."/>
            <person name="Salgado D."/>
            <person name="Pla D."/>
            <person name="Sanz L."/>
            <person name="Hyder A.S."/>
            <person name="Ribeiro J.M."/>
            <person name="Arntzen J.W."/>
            <person name="van den Thillart G.E."/>
            <person name="Boetzer M."/>
            <person name="Pirovano W."/>
            <person name="Dirks R.P."/>
            <person name="Spaink H.P."/>
            <person name="Duboule D."/>
            <person name="McGlinn E."/>
            <person name="Kini R.M."/>
            <person name="Richardson M.K."/>
        </authorList>
    </citation>
    <scope>NUCLEOTIDE SEQUENCE</scope>
    <source>
        <tissue evidence="10">Blood</tissue>
    </source>
</reference>
<proteinExistence type="inferred from homology"/>
<feature type="domain" description="C-type lectin" evidence="9">
    <location>
        <begin position="109"/>
        <end position="225"/>
    </location>
</feature>
<dbReference type="SMART" id="SM00034">
    <property type="entry name" value="CLECT"/>
    <property type="match status" value="2"/>
</dbReference>
<evidence type="ECO:0000256" key="3">
    <source>
        <dbReference type="ARBA" id="ARBA00022525"/>
    </source>
</evidence>
<feature type="domain" description="C-type lectin" evidence="9">
    <location>
        <begin position="228"/>
        <end position="334"/>
    </location>
</feature>
<keyword evidence="4" id="KW-0479">Metal-binding</keyword>
<keyword evidence="8" id="KW-0812">Transmembrane</keyword>
<evidence type="ECO:0000256" key="7">
    <source>
        <dbReference type="ARBA" id="ARBA00023157"/>
    </source>
</evidence>
<dbReference type="SUPFAM" id="SSF56436">
    <property type="entry name" value="C-type lectin-like"/>
    <property type="match status" value="3"/>
</dbReference>
<evidence type="ECO:0000256" key="5">
    <source>
        <dbReference type="ARBA" id="ARBA00022734"/>
    </source>
</evidence>